<comment type="caution">
    <text evidence="2">The sequence shown here is derived from an EMBL/GenBank/DDBJ whole genome shotgun (WGS) entry which is preliminary data.</text>
</comment>
<proteinExistence type="predicted"/>
<name>A0A420Y9M2_9PEZI</name>
<feature type="compositionally biased region" description="Basic residues" evidence="1">
    <location>
        <begin position="249"/>
        <end position="258"/>
    </location>
</feature>
<feature type="compositionally biased region" description="Low complexity" evidence="1">
    <location>
        <begin position="216"/>
        <end position="225"/>
    </location>
</feature>
<dbReference type="EMBL" id="QVQW01000030">
    <property type="protein sequence ID" value="RKU44507.1"/>
    <property type="molecule type" value="Genomic_DNA"/>
</dbReference>
<protein>
    <submittedName>
        <fullName evidence="2">Uncharacterized protein</fullName>
    </submittedName>
</protein>
<dbReference type="OrthoDB" id="39591at2759"/>
<keyword evidence="3" id="KW-1185">Reference proteome</keyword>
<feature type="compositionally biased region" description="Basic and acidic residues" evidence="1">
    <location>
        <begin position="121"/>
        <end position="132"/>
    </location>
</feature>
<dbReference type="Proteomes" id="UP000275385">
    <property type="component" value="Unassembled WGS sequence"/>
</dbReference>
<evidence type="ECO:0000313" key="3">
    <source>
        <dbReference type="Proteomes" id="UP000275385"/>
    </source>
</evidence>
<evidence type="ECO:0000313" key="2">
    <source>
        <dbReference type="EMBL" id="RKU44507.1"/>
    </source>
</evidence>
<accession>A0A420Y9M2</accession>
<sequence>MWSRLRAAVPDQENKTTTQCAEYLVEMYEREGGLPADIGDEEFDAEMEERMIDDHVTAAEGKKGGSGSTGRRKSTQPTERKRSAPKSEALIQESDVEDVDEPGKDDDAGQANIDPALRSPRQGDETGDKPNGEDTDMQDADHVSVDLADDPGLHRPGEADMAIDPALNDIYDPVVAHDEPTPAAEPKRGRKSTVAEANGGQASSVAKRSRKRNVADVDNVQNDVNGSPKASRKRMRIDNIIDPSSPDKARKRARRTQKALRPGEALIASQGQADVSSDIDEDMDDIPARMPIANLIN</sequence>
<reference evidence="2 3" key="1">
    <citation type="submission" date="2018-08" db="EMBL/GenBank/DDBJ databases">
        <title>Draft genome of the lignicolous fungus Coniochaeta pulveracea.</title>
        <authorList>
            <person name="Borstlap C.J."/>
            <person name="De Witt R.N."/>
            <person name="Botha A."/>
            <person name="Volschenk H."/>
        </authorList>
    </citation>
    <scope>NUCLEOTIDE SEQUENCE [LARGE SCALE GENOMIC DNA]</scope>
    <source>
        <strain evidence="2 3">CAB683</strain>
    </source>
</reference>
<feature type="region of interest" description="Disordered" evidence="1">
    <location>
        <begin position="30"/>
        <end position="283"/>
    </location>
</feature>
<feature type="compositionally biased region" description="Basic and acidic residues" evidence="1">
    <location>
        <begin position="48"/>
        <end position="63"/>
    </location>
</feature>
<evidence type="ECO:0000256" key="1">
    <source>
        <dbReference type="SAM" id="MobiDB-lite"/>
    </source>
</evidence>
<dbReference type="AlphaFoldDB" id="A0A420Y9M2"/>
<gene>
    <name evidence="2" type="ORF">DL546_005780</name>
</gene>
<organism evidence="2 3">
    <name type="scientific">Coniochaeta pulveracea</name>
    <dbReference type="NCBI Taxonomy" id="177199"/>
    <lineage>
        <taxon>Eukaryota</taxon>
        <taxon>Fungi</taxon>
        <taxon>Dikarya</taxon>
        <taxon>Ascomycota</taxon>
        <taxon>Pezizomycotina</taxon>
        <taxon>Sordariomycetes</taxon>
        <taxon>Sordariomycetidae</taxon>
        <taxon>Coniochaetales</taxon>
        <taxon>Coniochaetaceae</taxon>
        <taxon>Coniochaeta</taxon>
    </lineage>
</organism>
<feature type="compositionally biased region" description="Acidic residues" evidence="1">
    <location>
        <begin position="38"/>
        <end position="47"/>
    </location>
</feature>